<comment type="caution">
    <text evidence="2">The sequence shown here is derived from an EMBL/GenBank/DDBJ whole genome shotgun (WGS) entry which is preliminary data.</text>
</comment>
<dbReference type="CDD" id="cd01650">
    <property type="entry name" value="RT_nLTR_like"/>
    <property type="match status" value="1"/>
</dbReference>
<dbReference type="AlphaFoldDB" id="A0A9W9K9E7"/>
<reference evidence="2" key="2">
    <citation type="journal article" date="2023" name="IMA Fungus">
        <title>Comparative genomic study of the Penicillium genus elucidates a diverse pangenome and 15 lateral gene transfer events.</title>
        <authorList>
            <person name="Petersen C."/>
            <person name="Sorensen T."/>
            <person name="Nielsen M.R."/>
            <person name="Sondergaard T.E."/>
            <person name="Sorensen J.L."/>
            <person name="Fitzpatrick D.A."/>
            <person name="Frisvad J.C."/>
            <person name="Nielsen K.L."/>
        </authorList>
    </citation>
    <scope>NUCLEOTIDE SEQUENCE</scope>
    <source>
        <strain evidence="2">IBT 30761</strain>
    </source>
</reference>
<feature type="domain" description="Reverse transcriptase" evidence="1">
    <location>
        <begin position="249"/>
        <end position="525"/>
    </location>
</feature>
<gene>
    <name evidence="2" type="ORF">N7532_004831</name>
</gene>
<dbReference type="Proteomes" id="UP001149074">
    <property type="component" value="Unassembled WGS sequence"/>
</dbReference>
<evidence type="ECO:0000313" key="2">
    <source>
        <dbReference type="EMBL" id="KAJ5097830.1"/>
    </source>
</evidence>
<accession>A0A9W9K9E7</accession>
<dbReference type="InterPro" id="IPR043502">
    <property type="entry name" value="DNA/RNA_pol_sf"/>
</dbReference>
<keyword evidence="3" id="KW-1185">Reference proteome</keyword>
<dbReference type="PANTHER" id="PTHR33481">
    <property type="entry name" value="REVERSE TRANSCRIPTASE"/>
    <property type="match status" value="1"/>
</dbReference>
<dbReference type="OrthoDB" id="4368687at2759"/>
<sequence>MADWGLTSLLPRGIFTREEGPYRSTIDLVVASTDLSRRVTRCRIHPVEHGSDHRAIETTFQSEARPTPPPTIRFSFREAPWADINRELRDLETEITDITDRSELDATAGHLTRRYHRAIRDTKRRHWREFLDNTDNIWKAARCLQPGDQSIGIVPTLRSGDQTINDDQGKAHTLLRTFFPPLPNIQDEPPRDKSLPDALPMEMITEHEIEVALKRMASWKAPGPDALPVVVWQQIWPTVKQWVVEIFQASLRLSYFPSDWKVAKIVVIPKSGRDPSLPKSYRPISLLATLGKVLEAVVANRISALVEKHQLLPPNHFGARQRRSCEQALNILMEKIHDAWREGKVLSLVSFDVKGAYNGVDRGVLLQRLRERRIPEVLIRWVDSFCSSRQASIIVNMYQSEEMDIENAGLPQGSPHSPILFLFLNANLVDVSITRRKGALAFVDDYTRWTVGSSAEANTTILQQKVIPRALQWAAQSGATFEAEKTSFIHFTRNQRLRQLPAVPLHINGASVAPAPEVKILGVILDQGLRFKSHIGQTVNKGMKAVLALRRLRGLPPSVARQLFTSTVTSKIDYAASVWCPIRQDSIAAAGTGRPFEAIQRVASQAIVGVFRNTALAIAEAEAGIEPTVVRLRARIMKHWIICHTLPRDHPFWPCRAAAAMQNKRYLSPFKILAKYGPQCLSDMEVIRPFPLDPWQRSLRELIITVGSDMNELHEAGYARLWLFTSVSVRNGLVGVGLIVRVNQVDIASSYRTVGNDDSLNAHYAQLGMVLEAVSYVMTMLPRIQMSPYKIQVVIVVSNPAVLLSLAKPHLQGGQALITRITNTIDQLLEMGTKVSLQPPTDEDRENTTRTHTLAREATEENCEVSPPPWAQVQLRASALRWVWANTKQHRKNHFQLWTTGQFTRQLDSALPGSHTKMLYDSLDREKAAILAQLRTGHARLNGYLHRIGKADSDLCECGTERETVPHFLLRCTRWNEQRRALIEATGPSFGNLSQMLGGKPEIGGDSCVANGRAWKPDIKIVRAAIAFAVETKRLAPEG</sequence>
<dbReference type="EMBL" id="JAPQKI010000005">
    <property type="protein sequence ID" value="KAJ5097830.1"/>
    <property type="molecule type" value="Genomic_DNA"/>
</dbReference>
<dbReference type="InterPro" id="IPR000477">
    <property type="entry name" value="RT_dom"/>
</dbReference>
<dbReference type="RefSeq" id="XP_056473484.1">
    <property type="nucleotide sequence ID" value="XM_056617325.1"/>
</dbReference>
<dbReference type="GeneID" id="81356304"/>
<dbReference type="Gene3D" id="3.60.10.10">
    <property type="entry name" value="Endonuclease/exonuclease/phosphatase"/>
    <property type="match status" value="1"/>
</dbReference>
<name>A0A9W9K9E7_9EURO</name>
<reference evidence="2" key="1">
    <citation type="submission" date="2022-11" db="EMBL/GenBank/DDBJ databases">
        <authorList>
            <person name="Petersen C."/>
        </authorList>
    </citation>
    <scope>NUCLEOTIDE SEQUENCE</scope>
    <source>
        <strain evidence="2">IBT 30761</strain>
    </source>
</reference>
<protein>
    <recommendedName>
        <fullName evidence="1">Reverse transcriptase domain-containing protein</fullName>
    </recommendedName>
</protein>
<dbReference type="SUPFAM" id="SSF56672">
    <property type="entry name" value="DNA/RNA polymerases"/>
    <property type="match status" value="1"/>
</dbReference>
<evidence type="ECO:0000259" key="1">
    <source>
        <dbReference type="PROSITE" id="PS50878"/>
    </source>
</evidence>
<dbReference type="Pfam" id="PF00078">
    <property type="entry name" value="RVT_1"/>
    <property type="match status" value="1"/>
</dbReference>
<dbReference type="PROSITE" id="PS50878">
    <property type="entry name" value="RT_POL"/>
    <property type="match status" value="1"/>
</dbReference>
<dbReference type="SUPFAM" id="SSF56219">
    <property type="entry name" value="DNase I-like"/>
    <property type="match status" value="1"/>
</dbReference>
<dbReference type="InterPro" id="IPR036691">
    <property type="entry name" value="Endo/exonu/phosph_ase_sf"/>
</dbReference>
<organism evidence="2 3">
    <name type="scientific">Penicillium argentinense</name>
    <dbReference type="NCBI Taxonomy" id="1131581"/>
    <lineage>
        <taxon>Eukaryota</taxon>
        <taxon>Fungi</taxon>
        <taxon>Dikarya</taxon>
        <taxon>Ascomycota</taxon>
        <taxon>Pezizomycotina</taxon>
        <taxon>Eurotiomycetes</taxon>
        <taxon>Eurotiomycetidae</taxon>
        <taxon>Eurotiales</taxon>
        <taxon>Aspergillaceae</taxon>
        <taxon>Penicillium</taxon>
    </lineage>
</organism>
<dbReference type="PANTHER" id="PTHR33481:SF1">
    <property type="entry name" value="ENDONUCLEASE_EXONUCLEASE_PHOSPHATASE DOMAIN-CONTAINING PROTEIN-RELATED"/>
    <property type="match status" value="1"/>
</dbReference>
<evidence type="ECO:0000313" key="3">
    <source>
        <dbReference type="Proteomes" id="UP001149074"/>
    </source>
</evidence>
<proteinExistence type="predicted"/>